<gene>
    <name evidence="2" type="ORF">SAMN05421849_1209</name>
</gene>
<dbReference type="InterPro" id="IPR008471">
    <property type="entry name" value="MnmC-like_methylTransf"/>
</dbReference>
<dbReference type="RefSeq" id="WP_076648625.1">
    <property type="nucleotide sequence ID" value="NZ_FTPS01000001.1"/>
</dbReference>
<dbReference type="PANTHER" id="PTHR39963">
    <property type="entry name" value="SLL0983 PROTEIN"/>
    <property type="match status" value="1"/>
</dbReference>
<dbReference type="GO" id="GO:0032259">
    <property type="term" value="P:methylation"/>
    <property type="evidence" value="ECO:0007669"/>
    <property type="project" value="UniProtKB-KW"/>
</dbReference>
<dbReference type="EMBL" id="FTPS01000001">
    <property type="protein sequence ID" value="SIT79845.1"/>
    <property type="molecule type" value="Genomic_DNA"/>
</dbReference>
<dbReference type="STRING" id="515897.SAMN05421849_1209"/>
<dbReference type="InterPro" id="IPR047785">
    <property type="entry name" value="tRNA_MNMC2"/>
</dbReference>
<sequence length="221" mass="24287">MTAAELQWRDGCVPVSTRFDDPFFSLAGGLAETRHVFLAGNDLPARFRDGFHIAELGFGTGLNFLATLRAWEDSGRRGRFRFTSFEAWPMARDDMARALGAFPCLAPQAEALLARWNGAGGRLDIGPAVLTVIRGDARQTLPEWRCRADAWYLDGFAPARNPELWQPGLMREVARHTAPGGTAATYTAAGFVRRGLESAGFRVSREKGHGGKRHMTRAVLP</sequence>
<proteinExistence type="predicted"/>
<dbReference type="GO" id="GO:0004808">
    <property type="term" value="F:tRNA (5-methylaminomethyl-2-thiouridylate)(34)-methyltransferase activity"/>
    <property type="evidence" value="ECO:0007669"/>
    <property type="project" value="InterPro"/>
</dbReference>
<evidence type="ECO:0000313" key="2">
    <source>
        <dbReference type="EMBL" id="SIT79845.1"/>
    </source>
</evidence>
<keyword evidence="2" id="KW-0489">Methyltransferase</keyword>
<organism evidence="2 3">
    <name type="scientific">Pontibaca methylaminivorans</name>
    <dbReference type="NCBI Taxonomy" id="515897"/>
    <lineage>
        <taxon>Bacteria</taxon>
        <taxon>Pseudomonadati</taxon>
        <taxon>Pseudomonadota</taxon>
        <taxon>Alphaproteobacteria</taxon>
        <taxon>Rhodobacterales</taxon>
        <taxon>Roseobacteraceae</taxon>
        <taxon>Pontibaca</taxon>
    </lineage>
</organism>
<dbReference type="AlphaFoldDB" id="A0A1R3WRF7"/>
<keyword evidence="3" id="KW-1185">Reference proteome</keyword>
<reference evidence="2 3" key="1">
    <citation type="submission" date="2017-01" db="EMBL/GenBank/DDBJ databases">
        <authorList>
            <person name="Mah S.A."/>
            <person name="Swanson W.J."/>
            <person name="Moy G.W."/>
            <person name="Vacquier V.D."/>
        </authorList>
    </citation>
    <scope>NUCLEOTIDE SEQUENCE [LARGE SCALE GENOMIC DNA]</scope>
    <source>
        <strain evidence="2 3">DSM 21219</strain>
    </source>
</reference>
<keyword evidence="2" id="KW-0808">Transferase</keyword>
<dbReference type="GO" id="GO:0016645">
    <property type="term" value="F:oxidoreductase activity, acting on the CH-NH group of donors"/>
    <property type="evidence" value="ECO:0007669"/>
    <property type="project" value="InterPro"/>
</dbReference>
<evidence type="ECO:0000313" key="3">
    <source>
        <dbReference type="Proteomes" id="UP000192455"/>
    </source>
</evidence>
<name>A0A1R3WRF7_9RHOB</name>
<protein>
    <submittedName>
        <fullName evidence="2">tRNA U34 5-methylaminomethyl-2-thiouridine-forming methyltransferase MnmC</fullName>
    </submittedName>
</protein>
<dbReference type="InterPro" id="IPR029063">
    <property type="entry name" value="SAM-dependent_MTases_sf"/>
</dbReference>
<dbReference type="Pfam" id="PF05430">
    <property type="entry name" value="Methyltransf_30"/>
    <property type="match status" value="1"/>
</dbReference>
<dbReference type="Proteomes" id="UP000192455">
    <property type="component" value="Unassembled WGS sequence"/>
</dbReference>
<dbReference type="OrthoDB" id="9786494at2"/>
<dbReference type="NCBIfam" id="NF033855">
    <property type="entry name" value="tRNA_MNMC2"/>
    <property type="match status" value="1"/>
</dbReference>
<dbReference type="PANTHER" id="PTHR39963:SF1">
    <property type="entry name" value="MNMC-LIKE METHYLTRANSFERASE DOMAIN-CONTAINING PROTEIN"/>
    <property type="match status" value="1"/>
</dbReference>
<accession>A0A1R3WRF7</accession>
<dbReference type="Gene3D" id="3.40.50.150">
    <property type="entry name" value="Vaccinia Virus protein VP39"/>
    <property type="match status" value="1"/>
</dbReference>
<evidence type="ECO:0000259" key="1">
    <source>
        <dbReference type="Pfam" id="PF05430"/>
    </source>
</evidence>
<feature type="domain" description="MnmC-like methyltransferase" evidence="1">
    <location>
        <begin position="126"/>
        <end position="220"/>
    </location>
</feature>
<dbReference type="SUPFAM" id="SSF53335">
    <property type="entry name" value="S-adenosyl-L-methionine-dependent methyltransferases"/>
    <property type="match status" value="1"/>
</dbReference>